<organism evidence="2 3">
    <name type="scientific">Cyanomargarita calcarea GSE-NOS-MK-12-04C</name>
    <dbReference type="NCBI Taxonomy" id="2839659"/>
    <lineage>
        <taxon>Bacteria</taxon>
        <taxon>Bacillati</taxon>
        <taxon>Cyanobacteriota</taxon>
        <taxon>Cyanophyceae</taxon>
        <taxon>Nostocales</taxon>
        <taxon>Cyanomargaritaceae</taxon>
        <taxon>Cyanomargarita</taxon>
    </lineage>
</organism>
<evidence type="ECO:0000256" key="1">
    <source>
        <dbReference type="SAM" id="SignalP"/>
    </source>
</evidence>
<evidence type="ECO:0000313" key="3">
    <source>
        <dbReference type="Proteomes" id="UP000729701"/>
    </source>
</evidence>
<reference evidence="2" key="1">
    <citation type="submission" date="2021-05" db="EMBL/GenBank/DDBJ databases">
        <authorList>
            <person name="Pietrasiak N."/>
            <person name="Ward R."/>
            <person name="Stajich J.E."/>
            <person name="Kurbessoian T."/>
        </authorList>
    </citation>
    <scope>NUCLEOTIDE SEQUENCE</scope>
    <source>
        <strain evidence="2">GSE-NOS-MK-12-04C</strain>
    </source>
</reference>
<evidence type="ECO:0000313" key="2">
    <source>
        <dbReference type="EMBL" id="MBW4666413.1"/>
    </source>
</evidence>
<accession>A0A951QJZ9</accession>
<comment type="caution">
    <text evidence="2">The sequence shown here is derived from an EMBL/GenBank/DDBJ whole genome shotgun (WGS) entry which is preliminary data.</text>
</comment>
<protein>
    <submittedName>
        <fullName evidence="2">Uncharacterized protein</fullName>
    </submittedName>
</protein>
<dbReference type="EMBL" id="JAHHGZ010000002">
    <property type="protein sequence ID" value="MBW4666413.1"/>
    <property type="molecule type" value="Genomic_DNA"/>
</dbReference>
<dbReference type="Proteomes" id="UP000729701">
    <property type="component" value="Unassembled WGS sequence"/>
</dbReference>
<reference evidence="2" key="2">
    <citation type="journal article" date="2022" name="Microbiol. Resour. Announc.">
        <title>Metagenome Sequencing to Explore Phylogenomics of Terrestrial Cyanobacteria.</title>
        <authorList>
            <person name="Ward R.D."/>
            <person name="Stajich J.E."/>
            <person name="Johansen J.R."/>
            <person name="Huntemann M."/>
            <person name="Clum A."/>
            <person name="Foster B."/>
            <person name="Foster B."/>
            <person name="Roux S."/>
            <person name="Palaniappan K."/>
            <person name="Varghese N."/>
            <person name="Mukherjee S."/>
            <person name="Reddy T.B.K."/>
            <person name="Daum C."/>
            <person name="Copeland A."/>
            <person name="Chen I.A."/>
            <person name="Ivanova N.N."/>
            <person name="Kyrpides N.C."/>
            <person name="Shapiro N."/>
            <person name="Eloe-Fadrosh E.A."/>
            <person name="Pietrasiak N."/>
        </authorList>
    </citation>
    <scope>NUCLEOTIDE SEQUENCE</scope>
    <source>
        <strain evidence="2">GSE-NOS-MK-12-04C</strain>
    </source>
</reference>
<feature type="chain" id="PRO_5038014973" evidence="1">
    <location>
        <begin position="24"/>
        <end position="500"/>
    </location>
</feature>
<sequence>MRYIIFSLTMPFFLAQLPASVIAAEYKSPSSPNQNFSSRPTEKFYTNIASLVQEQINLIARIEKAIAQPDANQLRAVRGQLIVQQVAIESSFKDYNRNQLAACNASSNSSVGVLPASPLSEPQAQIYCSLYASNRELSKLASVLDRLLSRRGESALVRDLPLVSGERQSHPVLSIAAVEHPNLGKSATPFATQEPNLPLVNYPIIGRTAKKLLADYVPPNQPAIVPPTEALAIIQRAKELLAQAISKFPTGSKFKNPSETTIALDRFAYNIDPQEEQTYLKFLEVPNTGIFRVLPYSAYHRPLNTQQNRLQKSVSERYPFPRLGVARGGFTPSLPLQIVGESFQVVPSGVDYSFMMDLGNVAIEKLDANLGNVSEKTREFFFNYQAPKQLEALQEERRRFLTGKDQTQSLILAGAKAELNHTYLVRSLQFQLPEIITTQKPISRSDRAQIDQLLQMQSSDMILAFRPVRRRSDGSYTVLWRVLNQFPNPQIEDLEAYIKY</sequence>
<dbReference type="AlphaFoldDB" id="A0A951QJZ9"/>
<proteinExistence type="predicted"/>
<gene>
    <name evidence="2" type="ORF">KME60_02940</name>
</gene>
<name>A0A951QJZ9_9CYAN</name>
<feature type="signal peptide" evidence="1">
    <location>
        <begin position="1"/>
        <end position="23"/>
    </location>
</feature>
<keyword evidence="1" id="KW-0732">Signal</keyword>